<evidence type="ECO:0000256" key="4">
    <source>
        <dbReference type="ARBA" id="ARBA00022692"/>
    </source>
</evidence>
<dbReference type="InterPro" id="IPR003131">
    <property type="entry name" value="T1-type_BTB"/>
</dbReference>
<reference evidence="14 15" key="1">
    <citation type="submission" date="2022-12" db="EMBL/GenBank/DDBJ databases">
        <title>Chromosome-level genome of Tegillarca granosa.</title>
        <authorList>
            <person name="Kim J."/>
        </authorList>
    </citation>
    <scope>NUCLEOTIDE SEQUENCE [LARGE SCALE GENOMIC DNA]</scope>
    <source>
        <strain evidence="14">Teg-2019</strain>
        <tissue evidence="14">Adductor muscle</tissue>
    </source>
</reference>
<evidence type="ECO:0000256" key="12">
    <source>
        <dbReference type="SAM" id="Phobius"/>
    </source>
</evidence>
<evidence type="ECO:0000313" key="15">
    <source>
        <dbReference type="Proteomes" id="UP001217089"/>
    </source>
</evidence>
<evidence type="ECO:0000256" key="9">
    <source>
        <dbReference type="ARBA" id="ARBA00023065"/>
    </source>
</evidence>
<dbReference type="InterPro" id="IPR011333">
    <property type="entry name" value="SKP1/BTB/POZ_sf"/>
</dbReference>
<protein>
    <recommendedName>
        <fullName evidence="13">BTB domain-containing protein</fullName>
    </recommendedName>
</protein>
<evidence type="ECO:0000256" key="2">
    <source>
        <dbReference type="ARBA" id="ARBA00022448"/>
    </source>
</evidence>
<keyword evidence="6" id="KW-0851">Voltage-gated channel</keyword>
<dbReference type="PRINTS" id="PR01491">
    <property type="entry name" value="KVCHANNEL"/>
</dbReference>
<feature type="domain" description="BTB" evidence="13">
    <location>
        <begin position="2"/>
        <end position="101"/>
    </location>
</feature>
<evidence type="ECO:0000256" key="8">
    <source>
        <dbReference type="ARBA" id="ARBA00022989"/>
    </source>
</evidence>
<keyword evidence="4 12" id="KW-0812">Transmembrane</keyword>
<keyword evidence="3" id="KW-0633">Potassium transport</keyword>
<comment type="caution">
    <text evidence="14">The sequence shown here is derived from an EMBL/GenBank/DDBJ whole genome shotgun (WGS) entry which is preliminary data.</text>
</comment>
<evidence type="ECO:0000256" key="1">
    <source>
        <dbReference type="ARBA" id="ARBA00004141"/>
    </source>
</evidence>
<dbReference type="PRINTS" id="PR01498">
    <property type="entry name" value="SHAWCHANNEL"/>
</dbReference>
<dbReference type="InterPro" id="IPR000210">
    <property type="entry name" value="BTB/POZ_dom"/>
</dbReference>
<comment type="subcellular location">
    <subcellularLocation>
        <location evidence="1">Membrane</location>
        <topology evidence="1">Multi-pass membrane protein</topology>
    </subcellularLocation>
</comment>
<dbReference type="Gene3D" id="3.30.710.10">
    <property type="entry name" value="Potassium Channel Kv1.1, Chain A"/>
    <property type="match status" value="1"/>
</dbReference>
<organism evidence="14 15">
    <name type="scientific">Tegillarca granosa</name>
    <name type="common">Malaysian cockle</name>
    <name type="synonym">Anadara granosa</name>
    <dbReference type="NCBI Taxonomy" id="220873"/>
    <lineage>
        <taxon>Eukaryota</taxon>
        <taxon>Metazoa</taxon>
        <taxon>Spiralia</taxon>
        <taxon>Lophotrochozoa</taxon>
        <taxon>Mollusca</taxon>
        <taxon>Bivalvia</taxon>
        <taxon>Autobranchia</taxon>
        <taxon>Pteriomorphia</taxon>
        <taxon>Arcoida</taxon>
        <taxon>Arcoidea</taxon>
        <taxon>Arcidae</taxon>
        <taxon>Tegillarca</taxon>
    </lineage>
</organism>
<keyword evidence="15" id="KW-1185">Reference proteome</keyword>
<feature type="transmembrane region" description="Helical" evidence="12">
    <location>
        <begin position="223"/>
        <end position="244"/>
    </location>
</feature>
<dbReference type="InterPro" id="IPR003974">
    <property type="entry name" value="K_chnl_volt-dep_Kv3"/>
</dbReference>
<feature type="transmembrane region" description="Helical" evidence="12">
    <location>
        <begin position="357"/>
        <end position="377"/>
    </location>
</feature>
<evidence type="ECO:0000256" key="7">
    <source>
        <dbReference type="ARBA" id="ARBA00022958"/>
    </source>
</evidence>
<evidence type="ECO:0000313" key="14">
    <source>
        <dbReference type="EMBL" id="KAJ8306628.1"/>
    </source>
</evidence>
<proteinExistence type="predicted"/>
<evidence type="ECO:0000256" key="3">
    <source>
        <dbReference type="ARBA" id="ARBA00022538"/>
    </source>
</evidence>
<dbReference type="Gene3D" id="1.20.120.350">
    <property type="entry name" value="Voltage-gated potassium channels. Chain C"/>
    <property type="match status" value="1"/>
</dbReference>
<name>A0ABQ9ETJ6_TEGGR</name>
<dbReference type="Pfam" id="PF02214">
    <property type="entry name" value="BTB_2"/>
    <property type="match status" value="1"/>
</dbReference>
<dbReference type="InterPro" id="IPR005821">
    <property type="entry name" value="Ion_trans_dom"/>
</dbReference>
<dbReference type="PRINTS" id="PR00169">
    <property type="entry name" value="KCHANNEL"/>
</dbReference>
<dbReference type="SUPFAM" id="SSF81324">
    <property type="entry name" value="Voltage-gated potassium channels"/>
    <property type="match status" value="1"/>
</dbReference>
<keyword evidence="8 12" id="KW-1133">Transmembrane helix</keyword>
<evidence type="ECO:0000256" key="11">
    <source>
        <dbReference type="ARBA" id="ARBA00023303"/>
    </source>
</evidence>
<keyword evidence="10 12" id="KW-0472">Membrane</keyword>
<dbReference type="SMART" id="SM00225">
    <property type="entry name" value="BTB"/>
    <property type="match status" value="1"/>
</dbReference>
<sequence>MDIITINVGGTIFETSKTTLQRFPNTKLGQLQETDESYNKKKEQYFFDRNPQYFNSILDLYRTGSLHLPEVACGASLKEELEFWNVSNDIISDCCLQTYFKHGNTIEVINDIKKKFESPWIDYDETRCENSTWCRVRRKVWLVMDQPTSSTLAKVYTLLFLSVVLISSITFCFGTLESLRVKFVTEAQLSRILNSSYIPPAWRTVNFNNPKEKLYATSKILPALYYIELISGTFFSLELVLHFAFCPRKSRFFRSALNVLDLVLFVDIWVSFGMEQHGDVIFGSVSTTYLYIAVKSLTILRLFRFFRLVKLYTGLRILFMALYASLRELVLLLIVFLISCLFFASFIFYAEFHESTTFPNMLIGLWWAIVTMTTLGYGDHYPKSPPGYVVGTICSICGILILAMPIAIVANNFNNYYMRNKEREQLINENILKSRSSVSPMIVKPVFQKDVEICNSKSM</sequence>
<feature type="transmembrane region" description="Helical" evidence="12">
    <location>
        <begin position="389"/>
        <end position="413"/>
    </location>
</feature>
<dbReference type="SUPFAM" id="SSF54695">
    <property type="entry name" value="POZ domain"/>
    <property type="match status" value="1"/>
</dbReference>
<feature type="transmembrane region" description="Helical" evidence="12">
    <location>
        <begin position="155"/>
        <end position="176"/>
    </location>
</feature>
<accession>A0ABQ9ETJ6</accession>
<evidence type="ECO:0000259" key="13">
    <source>
        <dbReference type="SMART" id="SM00225"/>
    </source>
</evidence>
<feature type="transmembrane region" description="Helical" evidence="12">
    <location>
        <begin position="280"/>
        <end position="298"/>
    </location>
</feature>
<evidence type="ECO:0000256" key="6">
    <source>
        <dbReference type="ARBA" id="ARBA00022882"/>
    </source>
</evidence>
<feature type="transmembrane region" description="Helical" evidence="12">
    <location>
        <begin position="256"/>
        <end position="274"/>
    </location>
</feature>
<dbReference type="InterPro" id="IPR003968">
    <property type="entry name" value="K_chnl_volt-dep_Kv"/>
</dbReference>
<keyword evidence="7" id="KW-0630">Potassium</keyword>
<dbReference type="Pfam" id="PF00520">
    <property type="entry name" value="Ion_trans"/>
    <property type="match status" value="1"/>
</dbReference>
<keyword evidence="11" id="KW-0407">Ion channel</keyword>
<dbReference type="PANTHER" id="PTHR11537">
    <property type="entry name" value="VOLTAGE-GATED POTASSIUM CHANNEL"/>
    <property type="match status" value="1"/>
</dbReference>
<dbReference type="InterPro" id="IPR027359">
    <property type="entry name" value="Volt_channel_dom_sf"/>
</dbReference>
<gene>
    <name evidence="14" type="ORF">KUTeg_017173</name>
</gene>
<evidence type="ECO:0000256" key="5">
    <source>
        <dbReference type="ARBA" id="ARBA00022826"/>
    </source>
</evidence>
<evidence type="ECO:0000256" key="10">
    <source>
        <dbReference type="ARBA" id="ARBA00023136"/>
    </source>
</evidence>
<feature type="transmembrane region" description="Helical" evidence="12">
    <location>
        <begin position="305"/>
        <end position="323"/>
    </location>
</feature>
<feature type="transmembrane region" description="Helical" evidence="12">
    <location>
        <begin position="329"/>
        <end position="350"/>
    </location>
</feature>
<dbReference type="Proteomes" id="UP001217089">
    <property type="component" value="Unassembled WGS sequence"/>
</dbReference>
<keyword evidence="5" id="KW-0631">Potassium channel</keyword>
<dbReference type="InterPro" id="IPR028325">
    <property type="entry name" value="VG_K_chnl"/>
</dbReference>
<dbReference type="CDD" id="cd18317">
    <property type="entry name" value="BTB_POZ_Kv"/>
    <property type="match status" value="1"/>
</dbReference>
<keyword evidence="9" id="KW-0406">Ion transport</keyword>
<keyword evidence="2" id="KW-0813">Transport</keyword>
<dbReference type="EMBL" id="JARBDR010000813">
    <property type="protein sequence ID" value="KAJ8306628.1"/>
    <property type="molecule type" value="Genomic_DNA"/>
</dbReference>
<dbReference type="PANTHER" id="PTHR11537:SF254">
    <property type="entry name" value="POTASSIUM VOLTAGE-GATED CHANNEL PROTEIN SHAB"/>
    <property type="match status" value="1"/>
</dbReference>
<dbReference type="Gene3D" id="1.10.287.70">
    <property type="match status" value="1"/>
</dbReference>